<dbReference type="GeneID" id="6018223"/>
<dbReference type="VEuPathDB" id="FungiDB:CC1G_13253"/>
<dbReference type="EMBL" id="AACS02000023">
    <property type="protein sequence ID" value="EAU80298.2"/>
    <property type="molecule type" value="Genomic_DNA"/>
</dbReference>
<dbReference type="CDD" id="cd04275">
    <property type="entry name" value="ZnMc_pappalysin_like"/>
    <property type="match status" value="1"/>
</dbReference>
<feature type="region of interest" description="Disordered" evidence="9">
    <location>
        <begin position="249"/>
        <end position="268"/>
    </location>
</feature>
<dbReference type="InterPro" id="IPR024079">
    <property type="entry name" value="MetalloPept_cat_dom_sf"/>
</dbReference>
<reference evidence="12 13" key="1">
    <citation type="journal article" date="2010" name="Proc. Natl. Acad. Sci. U.S.A.">
        <title>Insights into evolution of multicellular fungi from the assembled chromosomes of the mushroom Coprinopsis cinerea (Coprinus cinereus).</title>
        <authorList>
            <person name="Stajich J.E."/>
            <person name="Wilke S.K."/>
            <person name="Ahren D."/>
            <person name="Au C.H."/>
            <person name="Birren B.W."/>
            <person name="Borodovsky M."/>
            <person name="Burns C."/>
            <person name="Canback B."/>
            <person name="Casselton L.A."/>
            <person name="Cheng C.K."/>
            <person name="Deng J."/>
            <person name="Dietrich F.S."/>
            <person name="Fargo D.C."/>
            <person name="Farman M.L."/>
            <person name="Gathman A.C."/>
            <person name="Goldberg J."/>
            <person name="Guigo R."/>
            <person name="Hoegger P.J."/>
            <person name="Hooker J.B."/>
            <person name="Huggins A."/>
            <person name="James T.Y."/>
            <person name="Kamada T."/>
            <person name="Kilaru S."/>
            <person name="Kodira C."/>
            <person name="Kues U."/>
            <person name="Kupfer D."/>
            <person name="Kwan H.S."/>
            <person name="Lomsadze A."/>
            <person name="Li W."/>
            <person name="Lilly W.W."/>
            <person name="Ma L.J."/>
            <person name="Mackey A.J."/>
            <person name="Manning G."/>
            <person name="Martin F."/>
            <person name="Muraguchi H."/>
            <person name="Natvig D.O."/>
            <person name="Palmerini H."/>
            <person name="Ramesh M.A."/>
            <person name="Rehmeyer C.J."/>
            <person name="Roe B.A."/>
            <person name="Shenoy N."/>
            <person name="Stanke M."/>
            <person name="Ter-Hovhannisyan V."/>
            <person name="Tunlid A."/>
            <person name="Velagapudi R."/>
            <person name="Vision T.J."/>
            <person name="Zeng Q."/>
            <person name="Zolan M.E."/>
            <person name="Pukkila P.J."/>
        </authorList>
    </citation>
    <scope>NUCLEOTIDE SEQUENCE [LARGE SCALE GENOMIC DNA]</scope>
    <source>
        <strain evidence="13">Okayama-7 / 130 / ATCC MYA-4618 / FGSC 9003</strain>
    </source>
</reference>
<evidence type="ECO:0000313" key="12">
    <source>
        <dbReference type="EMBL" id="EAU80298.2"/>
    </source>
</evidence>
<evidence type="ECO:0000256" key="5">
    <source>
        <dbReference type="ARBA" id="ARBA00022801"/>
    </source>
</evidence>
<evidence type="ECO:0000256" key="6">
    <source>
        <dbReference type="ARBA" id="ARBA00022833"/>
    </source>
</evidence>
<keyword evidence="8" id="KW-1015">Disulfide bond</keyword>
<evidence type="ECO:0000256" key="10">
    <source>
        <dbReference type="SAM" id="SignalP"/>
    </source>
</evidence>
<keyword evidence="13" id="KW-1185">Reference proteome</keyword>
<dbReference type="SUPFAM" id="SSF55486">
    <property type="entry name" value="Metalloproteases ('zincins'), catalytic domain"/>
    <property type="match status" value="1"/>
</dbReference>
<dbReference type="Pfam" id="PF05572">
    <property type="entry name" value="Peptidase_M43"/>
    <property type="match status" value="1"/>
</dbReference>
<dbReference type="GO" id="GO:0046872">
    <property type="term" value="F:metal ion binding"/>
    <property type="evidence" value="ECO:0007669"/>
    <property type="project" value="UniProtKB-KW"/>
</dbReference>
<dbReference type="PANTHER" id="PTHR47466">
    <property type="match status" value="1"/>
</dbReference>
<protein>
    <submittedName>
        <fullName evidence="12">Metalloprotease</fullName>
    </submittedName>
</protein>
<evidence type="ECO:0000256" key="8">
    <source>
        <dbReference type="ARBA" id="ARBA00023157"/>
    </source>
</evidence>
<gene>
    <name evidence="12" type="ORF">CC1G_13253</name>
</gene>
<evidence type="ECO:0000256" key="9">
    <source>
        <dbReference type="SAM" id="MobiDB-lite"/>
    </source>
</evidence>
<dbReference type="eggNOG" id="ENOG502RYKG">
    <property type="taxonomic scope" value="Eukaryota"/>
</dbReference>
<keyword evidence="6" id="KW-0862">Zinc</keyword>
<evidence type="ECO:0000256" key="1">
    <source>
        <dbReference type="ARBA" id="ARBA00008721"/>
    </source>
</evidence>
<keyword evidence="3" id="KW-0479">Metal-binding</keyword>
<keyword evidence="5" id="KW-0378">Hydrolase</keyword>
<organism evidence="12 13">
    <name type="scientific">Coprinopsis cinerea (strain Okayama-7 / 130 / ATCC MYA-4618 / FGSC 9003)</name>
    <name type="common">Inky cap fungus</name>
    <name type="synonym">Hormographiella aspergillata</name>
    <dbReference type="NCBI Taxonomy" id="240176"/>
    <lineage>
        <taxon>Eukaryota</taxon>
        <taxon>Fungi</taxon>
        <taxon>Dikarya</taxon>
        <taxon>Basidiomycota</taxon>
        <taxon>Agaricomycotina</taxon>
        <taxon>Agaricomycetes</taxon>
        <taxon>Agaricomycetidae</taxon>
        <taxon>Agaricales</taxon>
        <taxon>Agaricineae</taxon>
        <taxon>Psathyrellaceae</taxon>
        <taxon>Coprinopsis</taxon>
    </lineage>
</organism>
<evidence type="ECO:0000259" key="11">
    <source>
        <dbReference type="Pfam" id="PF05572"/>
    </source>
</evidence>
<dbReference type="OrthoDB" id="536211at2759"/>
<evidence type="ECO:0000256" key="4">
    <source>
        <dbReference type="ARBA" id="ARBA00022729"/>
    </source>
</evidence>
<evidence type="ECO:0000313" key="13">
    <source>
        <dbReference type="Proteomes" id="UP000001861"/>
    </source>
</evidence>
<keyword evidence="2" id="KW-0645">Protease</keyword>
<proteinExistence type="inferred from homology"/>
<keyword evidence="4 10" id="KW-0732">Signal</keyword>
<dbReference type="HOGENOM" id="CLU_048726_1_1_1"/>
<feature type="signal peptide" evidence="10">
    <location>
        <begin position="1"/>
        <end position="20"/>
    </location>
</feature>
<evidence type="ECO:0000256" key="7">
    <source>
        <dbReference type="ARBA" id="ARBA00023049"/>
    </source>
</evidence>
<dbReference type="OMA" id="HDECANI"/>
<dbReference type="KEGG" id="cci:CC1G_13253"/>
<dbReference type="InParanoid" id="A8PI60"/>
<accession>A8PI60</accession>
<name>A8PI60_COPC7</name>
<evidence type="ECO:0000256" key="2">
    <source>
        <dbReference type="ARBA" id="ARBA00022670"/>
    </source>
</evidence>
<feature type="chain" id="PRO_5002727751" evidence="10">
    <location>
        <begin position="21"/>
        <end position="268"/>
    </location>
</feature>
<dbReference type="Gene3D" id="3.40.390.10">
    <property type="entry name" value="Collagenase (Catalytic Domain)"/>
    <property type="match status" value="1"/>
</dbReference>
<evidence type="ECO:0000256" key="3">
    <source>
        <dbReference type="ARBA" id="ARBA00022723"/>
    </source>
</evidence>
<dbReference type="GO" id="GO:0008237">
    <property type="term" value="F:metallopeptidase activity"/>
    <property type="evidence" value="ECO:0007669"/>
    <property type="project" value="UniProtKB-KW"/>
</dbReference>
<dbReference type="MEROPS" id="M43.008"/>
<keyword evidence="7 12" id="KW-0482">Metalloprotease</keyword>
<dbReference type="GO" id="GO:0006508">
    <property type="term" value="P:proteolysis"/>
    <property type="evidence" value="ECO:0007669"/>
    <property type="project" value="UniProtKB-KW"/>
</dbReference>
<dbReference type="AlphaFoldDB" id="A8PI60"/>
<sequence length="268" mass="28702">MRLSLMLTSALTVIASVASAQRIGNRRRTCGSELTDAQVASAQEAHGNVTLQGFADMGIQSYTPRVINVWFHVVRSGTTYAQGDVASSQITNQISALNSAFSGTDLSFTLAGTTRTTNANWFTGAKKYNWLEYQMMSALKVGGADTLNIYSTDLVTAGPNLLGYASFPWDYSIEPQMDGVVIHWDTVPGGGFAPYNLGMTLVHEVGHWLGLLHTFQGTGCSPTGDEVPDTPTENGPAFGCPIGRDTCPGAGVDPIRESMSFTEDMSKR</sequence>
<dbReference type="Proteomes" id="UP000001861">
    <property type="component" value="Unassembled WGS sequence"/>
</dbReference>
<comment type="similarity">
    <text evidence="1">Belongs to the peptidase M43B family.</text>
</comment>
<dbReference type="InterPro" id="IPR008754">
    <property type="entry name" value="Peptidase_M43"/>
</dbReference>
<dbReference type="PANTHER" id="PTHR47466:SF1">
    <property type="entry name" value="METALLOPROTEASE MEP1 (AFU_ORTHOLOGUE AFUA_1G07730)-RELATED"/>
    <property type="match status" value="1"/>
</dbReference>
<feature type="compositionally biased region" description="Polar residues" evidence="9">
    <location>
        <begin position="259"/>
        <end position="268"/>
    </location>
</feature>
<feature type="domain" description="Peptidase M43 pregnancy-associated plasma-A" evidence="11">
    <location>
        <begin position="196"/>
        <end position="237"/>
    </location>
</feature>
<comment type="caution">
    <text evidence="12">The sequence shown here is derived from an EMBL/GenBank/DDBJ whole genome shotgun (WGS) entry which is preliminary data.</text>
</comment>
<dbReference type="RefSeq" id="XP_001841521.2">
    <property type="nucleotide sequence ID" value="XM_001841469.2"/>
</dbReference>